<feature type="domain" description="Large polyvalent protein-associated" evidence="1">
    <location>
        <begin position="182"/>
        <end position="255"/>
    </location>
</feature>
<organism evidence="2 3">
    <name type="scientific">Shewanella morhuae</name>
    <dbReference type="NCBI Taxonomy" id="365591"/>
    <lineage>
        <taxon>Bacteria</taxon>
        <taxon>Pseudomonadati</taxon>
        <taxon>Pseudomonadota</taxon>
        <taxon>Gammaproteobacteria</taxon>
        <taxon>Alteromonadales</taxon>
        <taxon>Shewanellaceae</taxon>
        <taxon>Shewanella</taxon>
    </lineage>
</organism>
<sequence length="261" mass="29583">MLINQQYTRHGPDYRFGEQVTFLDIKQTFGFSHVRVGRWVTREESRIAADLVFDSLADLAFILKLPPLTLGLRQTVSLAFGHGGQKGVQAHYAPATRELALAKNAGAGALAHEFWHAFDHYIAEKSFQSSTKRFQCASDLWLADLPIIEHPLNTRLSDIFKVTFLTGNNDEPHDYVRRAIALDKKYQTQYFSRPTEMMARAFEACIESYTEISNPYLVSGTRFSALAKEGAYPDESHRQRIFQALINYFEPLGIALGKTSQ</sequence>
<protein>
    <recommendedName>
        <fullName evidence="1">Large polyvalent protein-associated domain-containing protein</fullName>
    </recommendedName>
</protein>
<accession>A0ABX5HUT3</accession>
<keyword evidence="3" id="KW-1185">Reference proteome</keyword>
<dbReference type="EMBL" id="PYSG01000002">
    <property type="protein sequence ID" value="PTA50270.1"/>
    <property type="molecule type" value="Genomic_DNA"/>
</dbReference>
<name>A0ABX5HUT3_9GAMM</name>
<gene>
    <name evidence="2" type="ORF">C9I43_07000</name>
</gene>
<evidence type="ECO:0000259" key="1">
    <source>
        <dbReference type="Pfam" id="PF18796"/>
    </source>
</evidence>
<evidence type="ECO:0000313" key="2">
    <source>
        <dbReference type="EMBL" id="PTA50270.1"/>
    </source>
</evidence>
<reference evidence="2 3" key="2">
    <citation type="submission" date="2018-04" db="EMBL/GenBank/DDBJ databases">
        <title>Genomic sequence of a freshwater isolate of Shewanella morhuae.</title>
        <authorList>
            <person name="Castillo D.E."/>
            <person name="Gram L."/>
        </authorList>
    </citation>
    <scope>NUCLEOTIDE SEQUENCE [LARGE SCALE GENOMIC DNA]</scope>
    <source>
        <strain evidence="2 3">CW7</strain>
    </source>
</reference>
<proteinExistence type="predicted"/>
<dbReference type="NCBIfam" id="NF041907">
    <property type="entry name" value="CLCA_X"/>
    <property type="match status" value="1"/>
</dbReference>
<dbReference type="InterPro" id="IPR041047">
    <property type="entry name" value="LPD1"/>
</dbReference>
<comment type="caution">
    <text evidence="2">The sequence shown here is derived from an EMBL/GenBank/DDBJ whole genome shotgun (WGS) entry which is preliminary data.</text>
</comment>
<dbReference type="Pfam" id="PF18796">
    <property type="entry name" value="LPD1"/>
    <property type="match status" value="1"/>
</dbReference>
<dbReference type="RefSeq" id="WP_107882909.1">
    <property type="nucleotide sequence ID" value="NZ_BPFE01000063.1"/>
</dbReference>
<reference evidence="2 3" key="1">
    <citation type="submission" date="2018-03" db="EMBL/GenBank/DDBJ databases">
        <authorList>
            <person name="Dailey F.E."/>
        </authorList>
    </citation>
    <scope>NUCLEOTIDE SEQUENCE [LARGE SCALE GENOMIC DNA]</scope>
    <source>
        <strain evidence="2 3">CW7</strain>
    </source>
</reference>
<dbReference type="Proteomes" id="UP000240506">
    <property type="component" value="Unassembled WGS sequence"/>
</dbReference>
<evidence type="ECO:0000313" key="3">
    <source>
        <dbReference type="Proteomes" id="UP000240506"/>
    </source>
</evidence>